<comment type="similarity">
    <text evidence="1 7 8">Belongs to the universal ribosomal protein uL22 family.</text>
</comment>
<dbReference type="SUPFAM" id="SSF54843">
    <property type="entry name" value="Ribosomal protein L22"/>
    <property type="match status" value="1"/>
</dbReference>
<evidence type="ECO:0000256" key="1">
    <source>
        <dbReference type="ARBA" id="ARBA00009451"/>
    </source>
</evidence>
<dbReference type="InterPro" id="IPR001063">
    <property type="entry name" value="Ribosomal_uL22"/>
</dbReference>
<evidence type="ECO:0000256" key="10">
    <source>
        <dbReference type="RuleBase" id="RU004008"/>
    </source>
</evidence>
<evidence type="ECO:0000256" key="6">
    <source>
        <dbReference type="ARBA" id="ARBA00035207"/>
    </source>
</evidence>
<evidence type="ECO:0000256" key="2">
    <source>
        <dbReference type="ARBA" id="ARBA00022730"/>
    </source>
</evidence>
<proteinExistence type="inferred from homology"/>
<evidence type="ECO:0000256" key="3">
    <source>
        <dbReference type="ARBA" id="ARBA00022884"/>
    </source>
</evidence>
<evidence type="ECO:0000313" key="12">
    <source>
        <dbReference type="Proteomes" id="UP000320184"/>
    </source>
</evidence>
<reference evidence="11 12" key="1">
    <citation type="journal article" date="2019" name="Nat. Microbiol.">
        <title>Mediterranean grassland soil C-N compound turnover is dependent on rainfall and depth, and is mediated by genomically divergent microorganisms.</title>
        <authorList>
            <person name="Diamond S."/>
            <person name="Andeer P.F."/>
            <person name="Li Z."/>
            <person name="Crits-Christoph A."/>
            <person name="Burstein D."/>
            <person name="Anantharaman K."/>
            <person name="Lane K.R."/>
            <person name="Thomas B.C."/>
            <person name="Pan C."/>
            <person name="Northen T.R."/>
            <person name="Banfield J.F."/>
        </authorList>
    </citation>
    <scope>NUCLEOTIDE SEQUENCE [LARGE SCALE GENOMIC DNA]</scope>
    <source>
        <strain evidence="11">WS_3</strain>
    </source>
</reference>
<evidence type="ECO:0000256" key="8">
    <source>
        <dbReference type="RuleBase" id="RU004005"/>
    </source>
</evidence>
<dbReference type="PROSITE" id="PS00464">
    <property type="entry name" value="RIBOSOMAL_L22"/>
    <property type="match status" value="1"/>
</dbReference>
<gene>
    <name evidence="7" type="primary">rplV</name>
    <name evidence="11" type="ORF">E6K73_02125</name>
</gene>
<dbReference type="CDD" id="cd00336">
    <property type="entry name" value="Ribosomal_L22"/>
    <property type="match status" value="1"/>
</dbReference>
<dbReference type="Gene3D" id="3.90.470.10">
    <property type="entry name" value="Ribosomal protein L22/L17"/>
    <property type="match status" value="1"/>
</dbReference>
<dbReference type="AlphaFoldDB" id="A0A538SN60"/>
<dbReference type="PANTHER" id="PTHR13501:SF8">
    <property type="entry name" value="LARGE RIBOSOMAL SUBUNIT PROTEIN UL22M"/>
    <property type="match status" value="1"/>
</dbReference>
<dbReference type="Proteomes" id="UP000320184">
    <property type="component" value="Unassembled WGS sequence"/>
</dbReference>
<comment type="subunit">
    <text evidence="7 9">Part of the 50S ribosomal subunit.</text>
</comment>
<accession>A0A538SN60</accession>
<comment type="function">
    <text evidence="7 10">This protein binds specifically to 23S rRNA; its binding is stimulated by other ribosomal proteins, e.g., L4, L17, and L20. It is important during the early stages of 50S assembly. It makes multiple contacts with different domains of the 23S rRNA in the assembled 50S subunit and ribosome.</text>
</comment>
<organism evidence="11 12">
    <name type="scientific">Eiseniibacteriota bacterium</name>
    <dbReference type="NCBI Taxonomy" id="2212470"/>
    <lineage>
        <taxon>Bacteria</taxon>
        <taxon>Candidatus Eiseniibacteriota</taxon>
    </lineage>
</organism>
<dbReference type="InterPro" id="IPR005727">
    <property type="entry name" value="Ribosomal_uL22_bac/chlpt-type"/>
</dbReference>
<evidence type="ECO:0000256" key="9">
    <source>
        <dbReference type="RuleBase" id="RU004006"/>
    </source>
</evidence>
<dbReference type="EMBL" id="VBOT01000028">
    <property type="protein sequence ID" value="TMQ52804.1"/>
    <property type="molecule type" value="Genomic_DNA"/>
</dbReference>
<keyword evidence="5 7" id="KW-0687">Ribonucleoprotein</keyword>
<sequence>MEARAIQRFVRITPRKCNQVLGLIRGQAVEQAQTTLQFTPKLGARIVQKVLKSAVANALHEGKVRLEDLYVKQAVVGAGPTLKRWLPRAQGRATPLLKRTSHVSVIVATKESL</sequence>
<dbReference type="InterPro" id="IPR047867">
    <property type="entry name" value="Ribosomal_uL22_bac/org-type"/>
</dbReference>
<dbReference type="GO" id="GO:0003735">
    <property type="term" value="F:structural constituent of ribosome"/>
    <property type="evidence" value="ECO:0007669"/>
    <property type="project" value="InterPro"/>
</dbReference>
<evidence type="ECO:0000256" key="7">
    <source>
        <dbReference type="HAMAP-Rule" id="MF_01331"/>
    </source>
</evidence>
<dbReference type="HAMAP" id="MF_01331_B">
    <property type="entry name" value="Ribosomal_uL22_B"/>
    <property type="match status" value="1"/>
</dbReference>
<dbReference type="Pfam" id="PF00237">
    <property type="entry name" value="Ribosomal_L22"/>
    <property type="match status" value="1"/>
</dbReference>
<dbReference type="NCBIfam" id="TIGR01044">
    <property type="entry name" value="rplV_bact"/>
    <property type="match status" value="1"/>
</dbReference>
<keyword evidence="2 7" id="KW-0699">rRNA-binding</keyword>
<protein>
    <recommendedName>
        <fullName evidence="6 7">Large ribosomal subunit protein uL22</fullName>
    </recommendedName>
</protein>
<comment type="caution">
    <text evidence="11">The sequence shown here is derived from an EMBL/GenBank/DDBJ whole genome shotgun (WGS) entry which is preliminary data.</text>
</comment>
<dbReference type="InterPro" id="IPR018260">
    <property type="entry name" value="Ribosomal_uL22_CS"/>
</dbReference>
<evidence type="ECO:0000313" key="11">
    <source>
        <dbReference type="EMBL" id="TMQ52804.1"/>
    </source>
</evidence>
<dbReference type="GO" id="GO:0019843">
    <property type="term" value="F:rRNA binding"/>
    <property type="evidence" value="ECO:0007669"/>
    <property type="project" value="UniProtKB-UniRule"/>
</dbReference>
<evidence type="ECO:0000256" key="4">
    <source>
        <dbReference type="ARBA" id="ARBA00022980"/>
    </source>
</evidence>
<dbReference type="GO" id="GO:0006412">
    <property type="term" value="P:translation"/>
    <property type="evidence" value="ECO:0007669"/>
    <property type="project" value="UniProtKB-UniRule"/>
</dbReference>
<dbReference type="PANTHER" id="PTHR13501">
    <property type="entry name" value="CHLOROPLAST 50S RIBOSOMAL PROTEIN L22-RELATED"/>
    <property type="match status" value="1"/>
</dbReference>
<evidence type="ECO:0000256" key="5">
    <source>
        <dbReference type="ARBA" id="ARBA00023274"/>
    </source>
</evidence>
<keyword evidence="4 7" id="KW-0689">Ribosomal protein</keyword>
<keyword evidence="3 7" id="KW-0694">RNA-binding</keyword>
<comment type="function">
    <text evidence="7">The globular domain of the protein is located near the polypeptide exit tunnel on the outside of the subunit, while an extended beta-hairpin is found that lines the wall of the exit tunnel in the center of the 70S ribosome.</text>
</comment>
<name>A0A538SN60_UNCEI</name>
<dbReference type="GO" id="GO:0022625">
    <property type="term" value="C:cytosolic large ribosomal subunit"/>
    <property type="evidence" value="ECO:0007669"/>
    <property type="project" value="TreeGrafter"/>
</dbReference>
<dbReference type="InterPro" id="IPR036394">
    <property type="entry name" value="Ribosomal_uL22_sf"/>
</dbReference>